<gene>
    <name evidence="15" type="ORF">Pmani_024906</name>
</gene>
<evidence type="ECO:0000256" key="3">
    <source>
        <dbReference type="ARBA" id="ARBA00022492"/>
    </source>
</evidence>
<evidence type="ECO:0000256" key="8">
    <source>
        <dbReference type="ARBA" id="ARBA00023125"/>
    </source>
</evidence>
<feature type="domain" description="C2H2-type" evidence="14">
    <location>
        <begin position="290"/>
        <end position="317"/>
    </location>
</feature>
<accession>A0AAE1P971</accession>
<dbReference type="PROSITE" id="PS00028">
    <property type="entry name" value="ZINC_FINGER_C2H2_1"/>
    <property type="match status" value="8"/>
</dbReference>
<dbReference type="FunFam" id="3.30.160.60:FF:002343">
    <property type="entry name" value="Zinc finger protein 33A"/>
    <property type="match status" value="1"/>
</dbReference>
<dbReference type="GO" id="GO:0035282">
    <property type="term" value="P:segmentation"/>
    <property type="evidence" value="ECO:0007669"/>
    <property type="project" value="UniProtKB-KW"/>
</dbReference>
<feature type="compositionally biased region" description="Polar residues" evidence="13">
    <location>
        <begin position="69"/>
        <end position="81"/>
    </location>
</feature>
<dbReference type="InterPro" id="IPR036236">
    <property type="entry name" value="Znf_C2H2_sf"/>
</dbReference>
<keyword evidence="6 12" id="KW-0863">Zinc-finger</keyword>
<comment type="function">
    <text evidence="11">Krueppel is a gap class segmentation protein.</text>
</comment>
<feature type="domain" description="C2H2-type" evidence="14">
    <location>
        <begin position="262"/>
        <end position="289"/>
    </location>
</feature>
<dbReference type="FunFam" id="3.30.160.60:FF:001954">
    <property type="entry name" value="Zinc finger protein 787"/>
    <property type="match status" value="1"/>
</dbReference>
<evidence type="ECO:0000256" key="5">
    <source>
        <dbReference type="ARBA" id="ARBA00022737"/>
    </source>
</evidence>
<evidence type="ECO:0000256" key="1">
    <source>
        <dbReference type="ARBA" id="ARBA00004123"/>
    </source>
</evidence>
<evidence type="ECO:0000256" key="4">
    <source>
        <dbReference type="ARBA" id="ARBA00022723"/>
    </source>
</evidence>
<feature type="compositionally biased region" description="Acidic residues" evidence="13">
    <location>
        <begin position="91"/>
        <end position="111"/>
    </location>
</feature>
<evidence type="ECO:0000256" key="2">
    <source>
        <dbReference type="ARBA" id="ARBA00006991"/>
    </source>
</evidence>
<reference evidence="15" key="1">
    <citation type="submission" date="2023-11" db="EMBL/GenBank/DDBJ databases">
        <title>Genome assemblies of two species of porcelain crab, Petrolisthes cinctipes and Petrolisthes manimaculis (Anomura: Porcellanidae).</title>
        <authorList>
            <person name="Angst P."/>
        </authorList>
    </citation>
    <scope>NUCLEOTIDE SEQUENCE</scope>
    <source>
        <strain evidence="15">PB745_02</strain>
        <tissue evidence="15">Gill</tissue>
    </source>
</reference>
<comment type="caution">
    <text evidence="15">The sequence shown here is derived from an EMBL/GenBank/DDBJ whole genome shotgun (WGS) entry which is preliminary data.</text>
</comment>
<evidence type="ECO:0000256" key="6">
    <source>
        <dbReference type="ARBA" id="ARBA00022771"/>
    </source>
</evidence>
<organism evidence="15 16">
    <name type="scientific">Petrolisthes manimaculis</name>
    <dbReference type="NCBI Taxonomy" id="1843537"/>
    <lineage>
        <taxon>Eukaryota</taxon>
        <taxon>Metazoa</taxon>
        <taxon>Ecdysozoa</taxon>
        <taxon>Arthropoda</taxon>
        <taxon>Crustacea</taxon>
        <taxon>Multicrustacea</taxon>
        <taxon>Malacostraca</taxon>
        <taxon>Eumalacostraca</taxon>
        <taxon>Eucarida</taxon>
        <taxon>Decapoda</taxon>
        <taxon>Pleocyemata</taxon>
        <taxon>Anomura</taxon>
        <taxon>Galatheoidea</taxon>
        <taxon>Porcellanidae</taxon>
        <taxon>Petrolisthes</taxon>
    </lineage>
</organism>
<dbReference type="Proteomes" id="UP001292094">
    <property type="component" value="Unassembled WGS sequence"/>
</dbReference>
<dbReference type="GO" id="GO:0005634">
    <property type="term" value="C:nucleus"/>
    <property type="evidence" value="ECO:0007669"/>
    <property type="project" value="UniProtKB-SubCell"/>
</dbReference>
<dbReference type="GO" id="GO:0006355">
    <property type="term" value="P:regulation of DNA-templated transcription"/>
    <property type="evidence" value="ECO:0007669"/>
    <property type="project" value="UniProtKB-ARBA"/>
</dbReference>
<feature type="region of interest" description="Disordered" evidence="13">
    <location>
        <begin position="58"/>
        <end position="116"/>
    </location>
</feature>
<keyword evidence="3" id="KW-0302">Gap protein</keyword>
<dbReference type="Pfam" id="PF00096">
    <property type="entry name" value="zf-C2H2"/>
    <property type="match status" value="7"/>
</dbReference>
<evidence type="ECO:0000313" key="15">
    <source>
        <dbReference type="EMBL" id="KAK4303056.1"/>
    </source>
</evidence>
<keyword evidence="8" id="KW-0238">DNA-binding</keyword>
<dbReference type="PANTHER" id="PTHR16515:SF49">
    <property type="entry name" value="GASTRULA ZINC FINGER PROTEIN XLCGF49.1-LIKE-RELATED"/>
    <property type="match status" value="1"/>
</dbReference>
<keyword evidence="5" id="KW-0677">Repeat</keyword>
<evidence type="ECO:0000256" key="11">
    <source>
        <dbReference type="ARBA" id="ARBA00053345"/>
    </source>
</evidence>
<dbReference type="FunFam" id="3.30.160.60:FF:000624">
    <property type="entry name" value="zinc finger protein 697"/>
    <property type="match status" value="1"/>
</dbReference>
<protein>
    <recommendedName>
        <fullName evidence="10">Protein krueppel</fullName>
    </recommendedName>
</protein>
<keyword evidence="4" id="KW-0479">Metal-binding</keyword>
<comment type="subcellular location">
    <subcellularLocation>
        <location evidence="1">Nucleus</location>
    </subcellularLocation>
</comment>
<dbReference type="SUPFAM" id="SSF57667">
    <property type="entry name" value="beta-beta-alpha zinc fingers"/>
    <property type="match status" value="4"/>
</dbReference>
<keyword evidence="16" id="KW-1185">Reference proteome</keyword>
<evidence type="ECO:0000256" key="12">
    <source>
        <dbReference type="PROSITE-ProRule" id="PRU00042"/>
    </source>
</evidence>
<dbReference type="FunFam" id="3.30.160.60:FF:001963">
    <property type="entry name" value="Replication initiator 1"/>
    <property type="match status" value="1"/>
</dbReference>
<dbReference type="InterPro" id="IPR013087">
    <property type="entry name" value="Znf_C2H2_type"/>
</dbReference>
<dbReference type="GO" id="GO:0008270">
    <property type="term" value="F:zinc ion binding"/>
    <property type="evidence" value="ECO:0007669"/>
    <property type="project" value="UniProtKB-KW"/>
</dbReference>
<evidence type="ECO:0000256" key="13">
    <source>
        <dbReference type="SAM" id="MobiDB-lite"/>
    </source>
</evidence>
<evidence type="ECO:0000256" key="10">
    <source>
        <dbReference type="ARBA" id="ARBA00023843"/>
    </source>
</evidence>
<feature type="domain" description="C2H2-type" evidence="14">
    <location>
        <begin position="402"/>
        <end position="430"/>
    </location>
</feature>
<name>A0AAE1P971_9EUCA</name>
<keyword evidence="3" id="KW-0217">Developmental protein</keyword>
<evidence type="ECO:0000256" key="7">
    <source>
        <dbReference type="ARBA" id="ARBA00022833"/>
    </source>
</evidence>
<dbReference type="FunFam" id="3.30.160.60:FF:000151">
    <property type="entry name" value="Zinc finger and SCAN domain-containing 21"/>
    <property type="match status" value="1"/>
</dbReference>
<sequence>MENVPDPLRLWKIKLEEIVNLANQLDDEDRKPATEFWFAAFDQIQALWRKSSPKHIKQHGLQEIHPSEETTVSPEMTIDSSETAKRKEEFRDDEDDDEEEEEEEEGPDSDDEMRFHIDNDGRTSVQEEDFVQDDVTKLNEPSEVQSVHLIVSADPVLVPKMNKYKKVYKNEITGKMETAYQCEKCTKQCRTALALYKHRSSHFKRLDCPICHQRLSNKHALNAHKRTHTGERPYQCTKCSSRFTTRGNLARHNASHAGEKPWQCSLCGKRYTEKKSLKIHMRTHTGEKPYACSLCHKRFTQSGSLQAHMLIHTNQFAHLCDICGRSFRQRSQLVTHHLRHEGVRPFSCPECDRRFTTKGDMERHLRTHTGERPFTCDVCGSSFARPQTLQEHKNRHFNFKPYVCKICGKDFHELAACSRHVKGLHGRETGNSPASGSIVRLASSEQQQDSGKQGILLAHLNVKDKNKIIKDRENLEEVDVKEEDLIKDEEEIETKHHIFVMQTTDHEETELITIAEPPNSLDKERDGAEAGVACGDCDTLVTVARLKDHASHCSSQQEVSVQSVTEWLVQDQTSSPGSTMEVSIEDDTKRSVNCVQETNEALECVEEVDAANLNHAVTISEDGSITSVPLSQLAPLHLQLENDYMVVLSSNTRTEEGSSRTFQP</sequence>
<dbReference type="Gene3D" id="3.30.160.60">
    <property type="entry name" value="Classic Zinc Finger"/>
    <property type="match status" value="7"/>
</dbReference>
<proteinExistence type="inferred from homology"/>
<dbReference type="GO" id="GO:0003677">
    <property type="term" value="F:DNA binding"/>
    <property type="evidence" value="ECO:0007669"/>
    <property type="project" value="UniProtKB-KW"/>
</dbReference>
<dbReference type="InterPro" id="IPR050331">
    <property type="entry name" value="Zinc_finger"/>
</dbReference>
<keyword evidence="9" id="KW-0539">Nucleus</keyword>
<dbReference type="PANTHER" id="PTHR16515">
    <property type="entry name" value="PR DOMAIN ZINC FINGER PROTEIN"/>
    <property type="match status" value="1"/>
</dbReference>
<comment type="similarity">
    <text evidence="2">Belongs to the krueppel C2H2-type zinc-finger protein family.</text>
</comment>
<feature type="domain" description="C2H2-type" evidence="14">
    <location>
        <begin position="206"/>
        <end position="233"/>
    </location>
</feature>
<keyword evidence="7" id="KW-0862">Zinc</keyword>
<evidence type="ECO:0000259" key="14">
    <source>
        <dbReference type="PROSITE" id="PS50157"/>
    </source>
</evidence>
<feature type="domain" description="C2H2-type" evidence="14">
    <location>
        <begin position="318"/>
        <end position="345"/>
    </location>
</feature>
<evidence type="ECO:0000313" key="16">
    <source>
        <dbReference type="Proteomes" id="UP001292094"/>
    </source>
</evidence>
<dbReference type="EMBL" id="JAWZYT010002626">
    <property type="protein sequence ID" value="KAK4303056.1"/>
    <property type="molecule type" value="Genomic_DNA"/>
</dbReference>
<feature type="domain" description="C2H2-type" evidence="14">
    <location>
        <begin position="374"/>
        <end position="401"/>
    </location>
</feature>
<dbReference type="AlphaFoldDB" id="A0AAE1P971"/>
<dbReference type="SMART" id="SM00355">
    <property type="entry name" value="ZnF_C2H2"/>
    <property type="match status" value="9"/>
</dbReference>
<evidence type="ECO:0000256" key="9">
    <source>
        <dbReference type="ARBA" id="ARBA00023242"/>
    </source>
</evidence>
<feature type="domain" description="C2H2-type" evidence="14">
    <location>
        <begin position="234"/>
        <end position="261"/>
    </location>
</feature>
<feature type="domain" description="C2H2-type" evidence="14">
    <location>
        <begin position="346"/>
        <end position="373"/>
    </location>
</feature>
<dbReference type="PROSITE" id="PS50157">
    <property type="entry name" value="ZINC_FINGER_C2H2_2"/>
    <property type="match status" value="8"/>
</dbReference>